<reference evidence="3" key="2">
    <citation type="submission" date="2020-11" db="EMBL/GenBank/DDBJ databases">
        <authorList>
            <person name="Cecchin M."/>
            <person name="Marcolungo L."/>
            <person name="Rossato M."/>
            <person name="Girolomoni L."/>
            <person name="Cosentino E."/>
            <person name="Cuine S."/>
            <person name="Li-Beisson Y."/>
            <person name="Delledonne M."/>
            <person name="Ballottari M."/>
        </authorList>
    </citation>
    <scope>NUCLEOTIDE SEQUENCE</scope>
    <source>
        <strain evidence="3">211/11P</strain>
        <tissue evidence="3">Whole cell</tissue>
    </source>
</reference>
<dbReference type="AlphaFoldDB" id="A0A9D4YVG5"/>
<feature type="compositionally biased region" description="Low complexity" evidence="1">
    <location>
        <begin position="228"/>
        <end position="240"/>
    </location>
</feature>
<feature type="region of interest" description="Disordered" evidence="1">
    <location>
        <begin position="199"/>
        <end position="240"/>
    </location>
</feature>
<evidence type="ECO:0000256" key="1">
    <source>
        <dbReference type="SAM" id="MobiDB-lite"/>
    </source>
</evidence>
<feature type="transmembrane region" description="Helical" evidence="2">
    <location>
        <begin position="90"/>
        <end position="110"/>
    </location>
</feature>
<gene>
    <name evidence="3" type="ORF">D9Q98_007284</name>
</gene>
<feature type="transmembrane region" description="Helical" evidence="2">
    <location>
        <begin position="122"/>
        <end position="143"/>
    </location>
</feature>
<accession>A0A9D4YVG5</accession>
<keyword evidence="2" id="KW-0472">Membrane</keyword>
<name>A0A9D4YVG5_CHLVU</name>
<keyword evidence="4" id="KW-1185">Reference proteome</keyword>
<protein>
    <submittedName>
        <fullName evidence="3">Uncharacterized protein</fullName>
    </submittedName>
</protein>
<feature type="compositionally biased region" description="Low complexity" evidence="1">
    <location>
        <begin position="53"/>
        <end position="66"/>
    </location>
</feature>
<organism evidence="3 4">
    <name type="scientific">Chlorella vulgaris</name>
    <name type="common">Green alga</name>
    <dbReference type="NCBI Taxonomy" id="3077"/>
    <lineage>
        <taxon>Eukaryota</taxon>
        <taxon>Viridiplantae</taxon>
        <taxon>Chlorophyta</taxon>
        <taxon>core chlorophytes</taxon>
        <taxon>Trebouxiophyceae</taxon>
        <taxon>Chlorellales</taxon>
        <taxon>Chlorellaceae</taxon>
        <taxon>Chlorella clade</taxon>
        <taxon>Chlorella</taxon>
    </lineage>
</organism>
<feature type="compositionally biased region" description="Low complexity" evidence="1">
    <location>
        <begin position="199"/>
        <end position="208"/>
    </location>
</feature>
<dbReference type="OrthoDB" id="514684at2759"/>
<proteinExistence type="predicted"/>
<dbReference type="EMBL" id="SIDB01000009">
    <property type="protein sequence ID" value="KAI3428458.1"/>
    <property type="molecule type" value="Genomic_DNA"/>
</dbReference>
<keyword evidence="2" id="KW-0812">Transmembrane</keyword>
<sequence length="240" mass="24894">MSAAVLMGSSIAGGMARRAAVMRSGVPLRAATPCRSTALSLGGHRQSRLTPQAAAGDASGAAASDGPLQGDSSPGKAPRVVSIPAGLPTAGAVFFLAGALKVIIMCFPYSEMAIMMFLQGRADLGLTAALKAIPIALGIAALAKAIVDRELQGRRWVQVAIVTGAIGALCLSRFFFARPRPSPLDPMIRQAVAERATGAAEQQRAAATQRRHLLQQPDAEVGRTMMRQQQEQAEAAGKGR</sequence>
<evidence type="ECO:0000256" key="2">
    <source>
        <dbReference type="SAM" id="Phobius"/>
    </source>
</evidence>
<keyword evidence="2" id="KW-1133">Transmembrane helix</keyword>
<feature type="transmembrane region" description="Helical" evidence="2">
    <location>
        <begin position="155"/>
        <end position="176"/>
    </location>
</feature>
<feature type="region of interest" description="Disordered" evidence="1">
    <location>
        <begin position="39"/>
        <end position="77"/>
    </location>
</feature>
<comment type="caution">
    <text evidence="3">The sequence shown here is derived from an EMBL/GenBank/DDBJ whole genome shotgun (WGS) entry which is preliminary data.</text>
</comment>
<evidence type="ECO:0000313" key="4">
    <source>
        <dbReference type="Proteomes" id="UP001055712"/>
    </source>
</evidence>
<evidence type="ECO:0000313" key="3">
    <source>
        <dbReference type="EMBL" id="KAI3428458.1"/>
    </source>
</evidence>
<dbReference type="Proteomes" id="UP001055712">
    <property type="component" value="Unassembled WGS sequence"/>
</dbReference>
<reference evidence="3" key="1">
    <citation type="journal article" date="2019" name="Plant J.">
        <title>Chlorella vulgaris genome assembly and annotation reveals the molecular basis for metabolic acclimation to high light conditions.</title>
        <authorList>
            <person name="Cecchin M."/>
            <person name="Marcolungo L."/>
            <person name="Rossato M."/>
            <person name="Girolomoni L."/>
            <person name="Cosentino E."/>
            <person name="Cuine S."/>
            <person name="Li-Beisson Y."/>
            <person name="Delledonne M."/>
            <person name="Ballottari M."/>
        </authorList>
    </citation>
    <scope>NUCLEOTIDE SEQUENCE</scope>
    <source>
        <strain evidence="3">211/11P</strain>
    </source>
</reference>